<protein>
    <submittedName>
        <fullName evidence="3">Retropepsin-like aspartic protease</fullName>
        <ecNumber evidence="3">3.4.23.-</ecNumber>
    </submittedName>
</protein>
<dbReference type="PROSITE" id="PS50175">
    <property type="entry name" value="ASP_PROT_RETROV"/>
    <property type="match status" value="1"/>
</dbReference>
<dbReference type="Gene3D" id="2.40.70.10">
    <property type="entry name" value="Acid Proteases"/>
    <property type="match status" value="1"/>
</dbReference>
<dbReference type="EMBL" id="JASKHM010000017">
    <property type="protein sequence ID" value="MEQ4485759.1"/>
    <property type="molecule type" value="Genomic_DNA"/>
</dbReference>
<organism evidence="3 4">
    <name type="scientific">Cohnella silvisoli</name>
    <dbReference type="NCBI Taxonomy" id="2873699"/>
    <lineage>
        <taxon>Bacteria</taxon>
        <taxon>Bacillati</taxon>
        <taxon>Bacillota</taxon>
        <taxon>Bacilli</taxon>
        <taxon>Bacillales</taxon>
        <taxon>Paenibacillaceae</taxon>
        <taxon>Cohnella</taxon>
    </lineage>
</organism>
<dbReference type="GO" id="GO:0016787">
    <property type="term" value="F:hydrolase activity"/>
    <property type="evidence" value="ECO:0007669"/>
    <property type="project" value="UniProtKB-KW"/>
</dbReference>
<proteinExistence type="predicted"/>
<keyword evidence="4" id="KW-1185">Reference proteome</keyword>
<dbReference type="EC" id="3.4.23.-" evidence="3"/>
<dbReference type="InterPro" id="IPR021109">
    <property type="entry name" value="Peptidase_aspartic_dom_sf"/>
</dbReference>
<evidence type="ECO:0000313" key="3">
    <source>
        <dbReference type="EMBL" id="MEQ4485759.1"/>
    </source>
</evidence>
<accession>A0ABV1L070</accession>
<keyword evidence="1 3" id="KW-0378">Hydrolase</keyword>
<dbReference type="Pfam" id="PF13650">
    <property type="entry name" value="Asp_protease_2"/>
    <property type="match status" value="1"/>
</dbReference>
<evidence type="ECO:0000259" key="2">
    <source>
        <dbReference type="PROSITE" id="PS50175"/>
    </source>
</evidence>
<dbReference type="SUPFAM" id="SSF50630">
    <property type="entry name" value="Acid proteases"/>
    <property type="match status" value="1"/>
</dbReference>
<dbReference type="Proteomes" id="UP001493487">
    <property type="component" value="Unassembled WGS sequence"/>
</dbReference>
<evidence type="ECO:0000256" key="1">
    <source>
        <dbReference type="ARBA" id="ARBA00022801"/>
    </source>
</evidence>
<name>A0ABV1L070_9BACL</name>
<sequence>MNIELTDGLPFISVTVSFRDQEITLNNVLVDTGSAGTIFKAELLRNIGIYPESNDYTCAIRGIGGSEVVFFKTVNSIKIEDIRLDHF</sequence>
<comment type="caution">
    <text evidence="3">The sequence shown here is derived from an EMBL/GenBank/DDBJ whole genome shotgun (WGS) entry which is preliminary data.</text>
</comment>
<gene>
    <name evidence="3" type="ORF">QJS35_25595</name>
</gene>
<evidence type="ECO:0000313" key="4">
    <source>
        <dbReference type="Proteomes" id="UP001493487"/>
    </source>
</evidence>
<dbReference type="InterPro" id="IPR001995">
    <property type="entry name" value="Peptidase_A2_cat"/>
</dbReference>
<feature type="domain" description="Peptidase A2" evidence="2">
    <location>
        <begin position="26"/>
        <end position="65"/>
    </location>
</feature>
<dbReference type="RefSeq" id="WP_232188744.1">
    <property type="nucleotide sequence ID" value="NZ_JAIOAP010000016.1"/>
</dbReference>
<reference evidence="3 4" key="1">
    <citation type="journal article" date="2023" name="Genome Announc.">
        <title>Pan-Genome Analyses of the Genus Cohnella and Proposal of the Novel Species Cohnella silvisoli sp. nov., Isolated from Forest Soil.</title>
        <authorList>
            <person name="Wang C."/>
            <person name="Mao L."/>
            <person name="Bao G."/>
            <person name="Zhu H."/>
        </authorList>
    </citation>
    <scope>NUCLEOTIDE SEQUENCE [LARGE SCALE GENOMIC DNA]</scope>
    <source>
        <strain evidence="3 4">NL03-T5-1</strain>
    </source>
</reference>